<dbReference type="Proteomes" id="UP000249081">
    <property type="component" value="Unassembled WGS sequence"/>
</dbReference>
<keyword evidence="1" id="KW-0812">Transmembrane</keyword>
<evidence type="ECO:0000313" key="3">
    <source>
        <dbReference type="Proteomes" id="UP000249081"/>
    </source>
</evidence>
<gene>
    <name evidence="2" type="ORF">DCF17_13070</name>
</gene>
<protein>
    <submittedName>
        <fullName evidence="2">Uncharacterized protein</fullName>
    </submittedName>
</protein>
<sequence>MHKLSPPAQEGWAIHIYSRDRNLLCSLEPSHLWAFAAGAALGLLVAVIGYNLPSAPLPTAPVPPPADFTAPLQID</sequence>
<name>A0A2W4Y8R5_9CYAN</name>
<keyword evidence="1" id="KW-0472">Membrane</keyword>
<reference evidence="3" key="1">
    <citation type="submission" date="2018-04" db="EMBL/GenBank/DDBJ databases">
        <authorList>
            <person name="Cornet L."/>
        </authorList>
    </citation>
    <scope>NUCLEOTIDE SEQUENCE [LARGE SCALE GENOMIC DNA]</scope>
</reference>
<evidence type="ECO:0000256" key="1">
    <source>
        <dbReference type="SAM" id="Phobius"/>
    </source>
</evidence>
<feature type="transmembrane region" description="Helical" evidence="1">
    <location>
        <begin position="32"/>
        <end position="52"/>
    </location>
</feature>
<dbReference type="AlphaFoldDB" id="A0A2W4Y8R5"/>
<accession>A0A2W4Y8R5</accession>
<proteinExistence type="predicted"/>
<comment type="caution">
    <text evidence="2">The sequence shown here is derived from an EMBL/GenBank/DDBJ whole genome shotgun (WGS) entry which is preliminary data.</text>
</comment>
<evidence type="ECO:0000313" key="2">
    <source>
        <dbReference type="EMBL" id="PZO39558.1"/>
    </source>
</evidence>
<reference evidence="2 3" key="2">
    <citation type="submission" date="2018-06" db="EMBL/GenBank/DDBJ databases">
        <title>Metagenomic assembly of (sub)arctic Cyanobacteria and their associated microbiome from non-axenic cultures.</title>
        <authorList>
            <person name="Baurain D."/>
        </authorList>
    </citation>
    <scope>NUCLEOTIDE SEQUENCE [LARGE SCALE GENOMIC DNA]</scope>
    <source>
        <strain evidence="2">ULC041bin1</strain>
    </source>
</reference>
<keyword evidence="1" id="KW-1133">Transmembrane helix</keyword>
<dbReference type="EMBL" id="QBMN01000086">
    <property type="protein sequence ID" value="PZO39558.1"/>
    <property type="molecule type" value="Genomic_DNA"/>
</dbReference>
<organism evidence="2 3">
    <name type="scientific">Shackletoniella antarctica</name>
    <dbReference type="NCBI Taxonomy" id="268115"/>
    <lineage>
        <taxon>Bacteria</taxon>
        <taxon>Bacillati</taxon>
        <taxon>Cyanobacteriota</taxon>
        <taxon>Cyanophyceae</taxon>
        <taxon>Oculatellales</taxon>
        <taxon>Oculatellaceae</taxon>
        <taxon>Shackletoniella</taxon>
    </lineage>
</organism>